<dbReference type="InterPro" id="IPR002763">
    <property type="entry name" value="DUF72"/>
</dbReference>
<proteinExistence type="predicted"/>
<dbReference type="STRING" id="29539.SAMN02745716_0066"/>
<accession>A0A1H6FH88</accession>
<dbReference type="Proteomes" id="UP000222056">
    <property type="component" value="Unassembled WGS sequence"/>
</dbReference>
<gene>
    <name evidence="1" type="ORF">SAMN02745716_0066</name>
</gene>
<dbReference type="PANTHER" id="PTHR30348:SF4">
    <property type="entry name" value="DUF72 DOMAIN-CONTAINING PROTEIN"/>
    <property type="match status" value="1"/>
</dbReference>
<keyword evidence="2" id="KW-1185">Reference proteome</keyword>
<dbReference type="OrthoDB" id="9780310at2"/>
<sequence length="260" mass="30112">MRGRSPTPDLRIGCSGWNYSHWRGVLYEAGLPAERWLERYAREFDTVEVNATFYRLPRPETVARWAQRTPPGFVFAVKVSRYVTHLRRLAPEHDSITRFHDLLTPLRASGRLGPWLWQLPPRFERDDERLAATLRSLPPGRHAFEFRHESWFCEDVYELLQRHQAALVVAHRHPDASSPRRLTAPFAYLRFHYGGGGGGAYTTSELEDAAAWLQEVLRSGRDVYAYFNNDLAGHAVRDARRLRALLAEHTVKRPFRPADQ</sequence>
<name>A0A1H6FH88_THEAL</name>
<dbReference type="Pfam" id="PF01904">
    <property type="entry name" value="DUF72"/>
    <property type="match status" value="1"/>
</dbReference>
<dbReference type="RefSeq" id="WP_093115174.1">
    <property type="nucleotide sequence ID" value="NZ_FNWJ01000001.1"/>
</dbReference>
<dbReference type="AlphaFoldDB" id="A0A1H6FH88"/>
<protein>
    <submittedName>
        <fullName evidence="1">Uncharacterized conserved protein YecE, DUF72 family</fullName>
    </submittedName>
</protein>
<dbReference type="InterPro" id="IPR036520">
    <property type="entry name" value="UPF0759_sf"/>
</dbReference>
<evidence type="ECO:0000313" key="2">
    <source>
        <dbReference type="Proteomes" id="UP000222056"/>
    </source>
</evidence>
<dbReference type="PANTHER" id="PTHR30348">
    <property type="entry name" value="UNCHARACTERIZED PROTEIN YECE"/>
    <property type="match status" value="1"/>
</dbReference>
<reference evidence="2" key="1">
    <citation type="submission" date="2016-10" db="EMBL/GenBank/DDBJ databases">
        <authorList>
            <person name="Varghese N."/>
            <person name="Submissions S."/>
        </authorList>
    </citation>
    <scope>NUCLEOTIDE SEQUENCE [LARGE SCALE GENOMIC DNA]</scope>
    <source>
        <strain evidence="2">ATCC 35263</strain>
    </source>
</reference>
<dbReference type="Gene3D" id="3.20.20.410">
    <property type="entry name" value="Protein of unknown function UPF0759"/>
    <property type="match status" value="1"/>
</dbReference>
<organism evidence="1 2">
    <name type="scientific">Thermoleophilum album</name>
    <dbReference type="NCBI Taxonomy" id="29539"/>
    <lineage>
        <taxon>Bacteria</taxon>
        <taxon>Bacillati</taxon>
        <taxon>Actinomycetota</taxon>
        <taxon>Thermoleophilia</taxon>
        <taxon>Thermoleophilales</taxon>
        <taxon>Thermoleophilaceae</taxon>
        <taxon>Thermoleophilum</taxon>
    </lineage>
</organism>
<dbReference type="SUPFAM" id="SSF117396">
    <property type="entry name" value="TM1631-like"/>
    <property type="match status" value="1"/>
</dbReference>
<evidence type="ECO:0000313" key="1">
    <source>
        <dbReference type="EMBL" id="SEH10219.1"/>
    </source>
</evidence>
<dbReference type="EMBL" id="FNWJ01000001">
    <property type="protein sequence ID" value="SEH10219.1"/>
    <property type="molecule type" value="Genomic_DNA"/>
</dbReference>